<proteinExistence type="predicted"/>
<keyword evidence="2" id="KW-1185">Reference proteome</keyword>
<protein>
    <submittedName>
        <fullName evidence="1">Uncharacterized protein</fullName>
    </submittedName>
</protein>
<evidence type="ECO:0000313" key="2">
    <source>
        <dbReference type="Proteomes" id="UP000774326"/>
    </source>
</evidence>
<dbReference type="EMBL" id="JAEUBG010004786">
    <property type="protein sequence ID" value="KAH3680065.1"/>
    <property type="molecule type" value="Genomic_DNA"/>
</dbReference>
<organism evidence="1 2">
    <name type="scientific">Wickerhamomyces pijperi</name>
    <name type="common">Yeast</name>
    <name type="synonym">Pichia pijperi</name>
    <dbReference type="NCBI Taxonomy" id="599730"/>
    <lineage>
        <taxon>Eukaryota</taxon>
        <taxon>Fungi</taxon>
        <taxon>Dikarya</taxon>
        <taxon>Ascomycota</taxon>
        <taxon>Saccharomycotina</taxon>
        <taxon>Saccharomycetes</taxon>
        <taxon>Phaffomycetales</taxon>
        <taxon>Wickerhamomycetaceae</taxon>
        <taxon>Wickerhamomyces</taxon>
    </lineage>
</organism>
<reference evidence="1" key="2">
    <citation type="submission" date="2021-01" db="EMBL/GenBank/DDBJ databases">
        <authorList>
            <person name="Schikora-Tamarit M.A."/>
        </authorList>
    </citation>
    <scope>NUCLEOTIDE SEQUENCE</scope>
    <source>
        <strain evidence="1">CBS2887</strain>
    </source>
</reference>
<sequence>MDQCKRLRGVTLRSLDADGVRSQDCNNTTADPEIRHPTVIRDKVANGRCFTLAWTVPLNKMIECSGINCLKTTRNDTKRDKLPSIGILKNSNPKVKFNTMTLNTVSKFVIEQTIQMNLNNSTEDHDLSINLPLMIKRPKLKQNLQNEVSMKIEVIKVQGWDRVLMYHNNNEVKVNANNRNFVVGGGFNFCKLNLEKIEAEFILLLSDLKYLNKLVFLMIKPIMANVIKPILKDWG</sequence>
<comment type="caution">
    <text evidence="1">The sequence shown here is derived from an EMBL/GenBank/DDBJ whole genome shotgun (WGS) entry which is preliminary data.</text>
</comment>
<dbReference type="AlphaFoldDB" id="A0A9P8PYS6"/>
<accession>A0A9P8PYS6</accession>
<name>A0A9P8PYS6_WICPI</name>
<gene>
    <name evidence="1" type="ORF">WICPIJ_008402</name>
</gene>
<evidence type="ECO:0000313" key="1">
    <source>
        <dbReference type="EMBL" id="KAH3680065.1"/>
    </source>
</evidence>
<dbReference type="Proteomes" id="UP000774326">
    <property type="component" value="Unassembled WGS sequence"/>
</dbReference>
<reference evidence="1" key="1">
    <citation type="journal article" date="2021" name="Open Biol.">
        <title>Shared evolutionary footprints suggest mitochondrial oxidative damage underlies multiple complex I losses in fungi.</title>
        <authorList>
            <person name="Schikora-Tamarit M.A."/>
            <person name="Marcet-Houben M."/>
            <person name="Nosek J."/>
            <person name="Gabaldon T."/>
        </authorList>
    </citation>
    <scope>NUCLEOTIDE SEQUENCE</scope>
    <source>
        <strain evidence="1">CBS2887</strain>
    </source>
</reference>